<dbReference type="GO" id="GO:0050185">
    <property type="term" value="F:phosphatidylinositol deacylase activity"/>
    <property type="evidence" value="ECO:0007669"/>
    <property type="project" value="TreeGrafter"/>
</dbReference>
<dbReference type="OrthoDB" id="348976at2759"/>
<accession>A0A061IZA0</accession>
<keyword evidence="1" id="KW-1133">Transmembrane helix</keyword>
<feature type="transmembrane region" description="Helical" evidence="1">
    <location>
        <begin position="1140"/>
        <end position="1161"/>
    </location>
</feature>
<feature type="transmembrane region" description="Helical" evidence="1">
    <location>
        <begin position="20"/>
        <end position="43"/>
    </location>
</feature>
<proteinExistence type="predicted"/>
<dbReference type="GO" id="GO:0006505">
    <property type="term" value="P:GPI anchor metabolic process"/>
    <property type="evidence" value="ECO:0007669"/>
    <property type="project" value="TreeGrafter"/>
</dbReference>
<feature type="transmembrane region" description="Helical" evidence="1">
    <location>
        <begin position="1101"/>
        <end position="1120"/>
    </location>
</feature>
<keyword evidence="3" id="KW-1185">Reference proteome</keyword>
<dbReference type="GO" id="GO:0016020">
    <property type="term" value="C:membrane"/>
    <property type="evidence" value="ECO:0007669"/>
    <property type="project" value="GOC"/>
</dbReference>
<evidence type="ECO:0000313" key="3">
    <source>
        <dbReference type="Proteomes" id="UP000031737"/>
    </source>
</evidence>
<keyword evidence="1" id="KW-0812">Transmembrane</keyword>
<dbReference type="GO" id="GO:0005783">
    <property type="term" value="C:endoplasmic reticulum"/>
    <property type="evidence" value="ECO:0007669"/>
    <property type="project" value="TreeGrafter"/>
</dbReference>
<sequence length="1263" mass="145375">MQNKKEEEPMARRLSHLTCATLFSVLVFFFVTIMFTVAAYDWFYMKRRNSLQAILLETRAHFVQVNTTFPTEEYYKLWRYYDPHADGYRHPQRPGFPAVPIVYIHGNGGCYEDMRFFGRVIGEVNVKLRYQRTARFQEDVKRTVFELYRREGWDMPAEGEEIPKDVQQRAEEMVIERTPLLNTEVFAVDFLEESNTHNALLMTKEARFLNNSVYLLLHGFLDHYHEVFLHLTGSLRRSHEEGVHIPSTVTNAEVEYLDSLCNRNEFTTEEWNEVCLVAKEQIRRFSSLERIRQEVERVRKEGIWIWTESVGGQLAVFAAVLDPQLYAGIVMAGAPLRYPPILFDTGCVYYSRVVHGAAVFSYEFNHTSTLDWGNIVGSTDAAQILWNLEKIPAQDVAARVSRVCMIAINGGALDDIIPPHSSFLLRSTGRCASSEDHQKMLKLDPVHVRRRDVSTEELRGCGMPLSHRGLVFSLQLLNVAADSLIRASLTSLSSALPSGEPAEAYWKDQLFPTIMETLPRTPDAYRADEFMFVASLSESIRESTNEVSYHMTNTSHALNKIENICVQSKAVLNLQEIPIEEDDSPESWEALHIFIGATTYAPEEVHLPQLRLLRVGEKDEVPHTDVILRAATKLHLPIRRNDTDAEPGSVLQTVISFQVLQKQRGTSPEWVRPQFCFSVKRQKMSAKQFSFVQHDKVDPLNEMAAPTVSHDGIASVNGNDQLSVEKYGRFALIRNMDSMSLETNMVVSVNNRVVFPHIMCGSFRSFRITFRGTEGVAPDEPGSQQQYFFGPYEAERHTFHYSWRPFFTMPFNLRNVYVVYVISAEEEPTIHLRDLELSQAPRWGEYEYWVWWFGRWTMRLMAVLSTHSLSVKFAFCYTLFFMSIHECFGVKHFVGSPMTRWVFPSLCKLHPTLLLLVVAMVIEHLSCTVARTLLTVCLNQDPPLRSDDELTAMMDIKEKLTLVFLYALPPRYEACKYSWIRMQSVAPSDVHLDYMLHMVWALCVVAFVTLCEFIMWCCMWPFSFLLGVFLKIRLRCEVPVWRLVAIWSIPVVMHLTIPWLHISVTTTVACLLAYAVLWCFPCDSCDSAGPRYRWLCFRLTMLLHLTSHLEGLVLVIRNYIMSPPVVLTDAERYSTLPEHLLAFVVVQGTLAVLYGTFYLLLRHRATMEAEAAVKANKMRNRTKGGLRLKESPDGETHLYYFLGDIGRCYPRFGWVLKMIYKLVMVFALWMSLVAMRRPLEGTITLYGVCLTALFMALALVRFW</sequence>
<dbReference type="VEuPathDB" id="TriTrypDB:TRSC58_03819"/>
<name>A0A061IZA0_TRYRA</name>
<feature type="transmembrane region" description="Helical" evidence="1">
    <location>
        <begin position="1039"/>
        <end position="1056"/>
    </location>
</feature>
<feature type="transmembrane region" description="Helical" evidence="1">
    <location>
        <begin position="1219"/>
        <end position="1237"/>
    </location>
</feature>
<dbReference type="SUPFAM" id="SSF53474">
    <property type="entry name" value="alpha/beta-Hydrolases"/>
    <property type="match status" value="1"/>
</dbReference>
<gene>
    <name evidence="2" type="ORF">TRSC58_03819</name>
</gene>
<dbReference type="EMBL" id="AUPL01003819">
    <property type="protein sequence ID" value="ESL08478.1"/>
    <property type="molecule type" value="Genomic_DNA"/>
</dbReference>
<dbReference type="AlphaFoldDB" id="A0A061IZA0"/>
<dbReference type="PANTHER" id="PTHR15495">
    <property type="entry name" value="NEGATIVE REGULATOR OF VESICLE FORMATION-RELATED"/>
    <property type="match status" value="1"/>
</dbReference>
<dbReference type="InterPro" id="IPR029058">
    <property type="entry name" value="AB_hydrolase_fold"/>
</dbReference>
<dbReference type="InterPro" id="IPR039529">
    <property type="entry name" value="PGAP1/BST1"/>
</dbReference>
<reference evidence="2 3" key="1">
    <citation type="submission" date="2013-07" db="EMBL/GenBank/DDBJ databases">
        <authorList>
            <person name="Stoco P.H."/>
            <person name="Wagner G."/>
            <person name="Gerber A."/>
            <person name="Zaha A."/>
            <person name="Thompson C."/>
            <person name="Bartholomeu D.C."/>
            <person name="Luckemeyer D.D."/>
            <person name="Bahia D."/>
            <person name="Loreto E."/>
            <person name="Prestes E.B."/>
            <person name="Lima F.M."/>
            <person name="Rodrigues-Luiz G."/>
            <person name="Vallejo G.A."/>
            <person name="Filho J.F."/>
            <person name="Monteiro K.M."/>
            <person name="Tyler K.M."/>
            <person name="de Almeida L.G."/>
            <person name="Ortiz M.F."/>
            <person name="Siervo M.A."/>
            <person name="de Moraes M.H."/>
            <person name="Cunha O.L."/>
            <person name="Mendonca-Neto R."/>
            <person name="Silva R."/>
            <person name="Teixeira S.M."/>
            <person name="Murta S.M."/>
            <person name="Sincero T.C."/>
            <person name="Mendes T.A."/>
            <person name="Urmenyi T.P."/>
            <person name="Silva V.G."/>
            <person name="da Rocha W.D."/>
            <person name="Andersson B."/>
            <person name="Romanha A.J."/>
            <person name="Steindel M."/>
            <person name="de Vasconcelos A.T."/>
            <person name="Grisard E.C."/>
        </authorList>
    </citation>
    <scope>NUCLEOTIDE SEQUENCE [LARGE SCALE GENOMIC DNA]</scope>
    <source>
        <strain evidence="2 3">SC58</strain>
    </source>
</reference>
<comment type="caution">
    <text evidence="2">The sequence shown here is derived from an EMBL/GenBank/DDBJ whole genome shotgun (WGS) entry which is preliminary data.</text>
</comment>
<dbReference type="PANTHER" id="PTHR15495:SF7">
    <property type="entry name" value="GPI INOSITOL-DEACYLASE"/>
    <property type="match status" value="1"/>
</dbReference>
<dbReference type="Proteomes" id="UP000031737">
    <property type="component" value="Unassembled WGS sequence"/>
</dbReference>
<feature type="transmembrane region" description="Helical" evidence="1">
    <location>
        <begin position="1062"/>
        <end position="1080"/>
    </location>
</feature>
<evidence type="ECO:0000256" key="1">
    <source>
        <dbReference type="SAM" id="Phobius"/>
    </source>
</evidence>
<organism evidence="2 3">
    <name type="scientific">Trypanosoma rangeli SC58</name>
    <dbReference type="NCBI Taxonomy" id="429131"/>
    <lineage>
        <taxon>Eukaryota</taxon>
        <taxon>Discoba</taxon>
        <taxon>Euglenozoa</taxon>
        <taxon>Kinetoplastea</taxon>
        <taxon>Metakinetoplastina</taxon>
        <taxon>Trypanosomatida</taxon>
        <taxon>Trypanosomatidae</taxon>
        <taxon>Trypanosoma</taxon>
        <taxon>Herpetosoma</taxon>
    </lineage>
</organism>
<evidence type="ECO:0000313" key="2">
    <source>
        <dbReference type="EMBL" id="ESL08478.1"/>
    </source>
</evidence>
<dbReference type="GO" id="GO:0006888">
    <property type="term" value="P:endoplasmic reticulum to Golgi vesicle-mediated transport"/>
    <property type="evidence" value="ECO:0007669"/>
    <property type="project" value="TreeGrafter"/>
</dbReference>
<keyword evidence="1" id="KW-0472">Membrane</keyword>
<feature type="transmembrane region" description="Helical" evidence="1">
    <location>
        <begin position="1243"/>
        <end position="1262"/>
    </location>
</feature>
<feature type="transmembrane region" description="Helical" evidence="1">
    <location>
        <begin position="1013"/>
        <end position="1032"/>
    </location>
</feature>
<protein>
    <submittedName>
        <fullName evidence="2">Uncharacterized protein</fullName>
    </submittedName>
</protein>